<proteinExistence type="inferred from homology"/>
<comment type="subcellular location">
    <subcellularLocation>
        <location evidence="1">Plastid</location>
    </subcellularLocation>
</comment>
<accession>A0A2Z5ZAE4</accession>
<dbReference type="InterPro" id="IPR028909">
    <property type="entry name" value="bL21-like"/>
</dbReference>
<name>A0A2Z5ZAE4_9STRA</name>
<protein>
    <submittedName>
        <fullName evidence="8">Ribosomal protein L21</fullName>
    </submittedName>
</protein>
<geneLocation type="plastid" evidence="8"/>
<dbReference type="GO" id="GO:0019843">
    <property type="term" value="F:rRNA binding"/>
    <property type="evidence" value="ECO:0007669"/>
    <property type="project" value="UniProtKB-KW"/>
</dbReference>
<keyword evidence="5" id="KW-0694">RNA-binding</keyword>
<reference evidence="8" key="1">
    <citation type="submission" date="2018-02" db="EMBL/GenBank/DDBJ databases">
        <title>Evolution and diversity of non-photosynthetic diatom plastid genomes.</title>
        <authorList>
            <person name="Kamikawa R."/>
            <person name="Ishii K."/>
        </authorList>
    </citation>
    <scope>NUCLEOTIDE SEQUENCE</scope>
    <source>
        <strain evidence="8">PL3-2</strain>
    </source>
</reference>
<dbReference type="GO" id="GO:0009536">
    <property type="term" value="C:plastid"/>
    <property type="evidence" value="ECO:0007669"/>
    <property type="project" value="UniProtKB-SubCell"/>
</dbReference>
<dbReference type="InterPro" id="IPR001787">
    <property type="entry name" value="Ribosomal_bL21"/>
</dbReference>
<dbReference type="GO" id="GO:0006412">
    <property type="term" value="P:translation"/>
    <property type="evidence" value="ECO:0007669"/>
    <property type="project" value="InterPro"/>
</dbReference>
<comment type="similarity">
    <text evidence="2">Belongs to the bacterial ribosomal protein bL21 family.</text>
</comment>
<keyword evidence="4" id="KW-0699">rRNA-binding</keyword>
<dbReference type="GO" id="GO:0005762">
    <property type="term" value="C:mitochondrial large ribosomal subunit"/>
    <property type="evidence" value="ECO:0007669"/>
    <property type="project" value="TreeGrafter"/>
</dbReference>
<evidence type="ECO:0000256" key="4">
    <source>
        <dbReference type="ARBA" id="ARBA00022730"/>
    </source>
</evidence>
<gene>
    <name evidence="8" type="primary">rpl21</name>
</gene>
<dbReference type="NCBIfam" id="TIGR00061">
    <property type="entry name" value="L21"/>
    <property type="match status" value="1"/>
</dbReference>
<evidence type="ECO:0000313" key="8">
    <source>
        <dbReference type="EMBL" id="BBC77482.1"/>
    </source>
</evidence>
<evidence type="ECO:0000256" key="6">
    <source>
        <dbReference type="ARBA" id="ARBA00022980"/>
    </source>
</evidence>
<dbReference type="PANTHER" id="PTHR21349">
    <property type="entry name" value="50S RIBOSOMAL PROTEIN L21"/>
    <property type="match status" value="1"/>
</dbReference>
<dbReference type="GO" id="GO:0003735">
    <property type="term" value="F:structural constituent of ribosome"/>
    <property type="evidence" value="ECO:0007669"/>
    <property type="project" value="InterPro"/>
</dbReference>
<dbReference type="AlphaFoldDB" id="A0A2Z5ZAE4"/>
<evidence type="ECO:0000256" key="2">
    <source>
        <dbReference type="ARBA" id="ARBA00008563"/>
    </source>
</evidence>
<keyword evidence="7" id="KW-0687">Ribonucleoprotein</keyword>
<dbReference type="SUPFAM" id="SSF141091">
    <property type="entry name" value="L21p-like"/>
    <property type="match status" value="1"/>
</dbReference>
<keyword evidence="3 8" id="KW-0934">Plastid</keyword>
<evidence type="ECO:0000256" key="7">
    <source>
        <dbReference type="ARBA" id="ARBA00023274"/>
    </source>
</evidence>
<keyword evidence="6 8" id="KW-0689">Ribosomal protein</keyword>
<evidence type="ECO:0000256" key="1">
    <source>
        <dbReference type="ARBA" id="ARBA00004474"/>
    </source>
</evidence>
<evidence type="ECO:0000256" key="5">
    <source>
        <dbReference type="ARBA" id="ARBA00022884"/>
    </source>
</evidence>
<dbReference type="PANTHER" id="PTHR21349:SF7">
    <property type="entry name" value="LARGE RIBOSOMAL SUBUNIT PROTEIN BL21C"/>
    <property type="match status" value="1"/>
</dbReference>
<organism evidence="8">
    <name type="scientific">Nitzschia sp. PL3-2</name>
    <dbReference type="NCBI Taxonomy" id="2083271"/>
    <lineage>
        <taxon>Eukaryota</taxon>
        <taxon>Sar</taxon>
        <taxon>Stramenopiles</taxon>
        <taxon>Ochrophyta</taxon>
        <taxon>Bacillariophyta</taxon>
        <taxon>Bacillariophyceae</taxon>
        <taxon>Bacillariophycidae</taxon>
        <taxon>Bacillariales</taxon>
        <taxon>Bacillariaceae</taxon>
        <taxon>Nitzschia</taxon>
    </lineage>
</organism>
<sequence>MNNAIIEISGKQHFIEKNKFYDFNTIKNKNKKYLYLNKILFIYTTRFIILGKPYLEKVEIRGKIIKHLKGKKLSIYKMKRKKMQKKQGHRQKLTRILIENIIYNYGS</sequence>
<dbReference type="Pfam" id="PF00829">
    <property type="entry name" value="Ribosomal_L21p"/>
    <property type="match status" value="1"/>
</dbReference>
<evidence type="ECO:0000256" key="3">
    <source>
        <dbReference type="ARBA" id="ARBA00022640"/>
    </source>
</evidence>
<dbReference type="HAMAP" id="MF_01363">
    <property type="entry name" value="Ribosomal_bL21"/>
    <property type="match status" value="1"/>
</dbReference>
<dbReference type="InterPro" id="IPR036164">
    <property type="entry name" value="bL21-like_sf"/>
</dbReference>
<dbReference type="EMBL" id="AP018504">
    <property type="protein sequence ID" value="BBC77482.1"/>
    <property type="molecule type" value="Genomic_DNA"/>
</dbReference>